<dbReference type="Gene3D" id="3.10.10.10">
    <property type="entry name" value="HIV Type 1 Reverse Transcriptase, subunit A, domain 1"/>
    <property type="match status" value="1"/>
</dbReference>
<accession>A0A1W5CVJ3</accession>
<dbReference type="Proteomes" id="UP000192927">
    <property type="component" value="Unassembled WGS sequence"/>
</dbReference>
<dbReference type="InterPro" id="IPR036875">
    <property type="entry name" value="Znf_CCHC_sf"/>
</dbReference>
<feature type="compositionally biased region" description="Polar residues" evidence="2">
    <location>
        <begin position="1"/>
        <end position="11"/>
    </location>
</feature>
<evidence type="ECO:0000256" key="2">
    <source>
        <dbReference type="SAM" id="MobiDB-lite"/>
    </source>
</evidence>
<dbReference type="Gene3D" id="4.10.60.10">
    <property type="entry name" value="Zinc finger, CCHC-type"/>
    <property type="match status" value="1"/>
</dbReference>
<feature type="compositionally biased region" description="Basic and acidic residues" evidence="2">
    <location>
        <begin position="267"/>
        <end position="288"/>
    </location>
</feature>
<dbReference type="InterPro" id="IPR032567">
    <property type="entry name" value="RTL1-rel"/>
</dbReference>
<dbReference type="PANTHER" id="PTHR15503:SF22">
    <property type="entry name" value="TRANSPOSON TY3-I GAG POLYPROTEIN"/>
    <property type="match status" value="1"/>
</dbReference>
<dbReference type="InterPro" id="IPR043502">
    <property type="entry name" value="DNA/RNA_pol_sf"/>
</dbReference>
<keyword evidence="1" id="KW-0862">Zinc</keyword>
<dbReference type="SUPFAM" id="SSF57756">
    <property type="entry name" value="Retrovirus zinc finger-like domains"/>
    <property type="match status" value="1"/>
</dbReference>
<feature type="region of interest" description="Disordered" evidence="2">
    <location>
        <begin position="243"/>
        <end position="302"/>
    </location>
</feature>
<dbReference type="PANTHER" id="PTHR15503">
    <property type="entry name" value="LDOC1 RELATED"/>
    <property type="match status" value="1"/>
</dbReference>
<keyword evidence="1" id="KW-0863">Zinc-finger</keyword>
<organism evidence="4 5">
    <name type="scientific">Lasallia pustulata</name>
    <dbReference type="NCBI Taxonomy" id="136370"/>
    <lineage>
        <taxon>Eukaryota</taxon>
        <taxon>Fungi</taxon>
        <taxon>Dikarya</taxon>
        <taxon>Ascomycota</taxon>
        <taxon>Pezizomycotina</taxon>
        <taxon>Lecanoromycetes</taxon>
        <taxon>OSLEUM clade</taxon>
        <taxon>Umbilicariomycetidae</taxon>
        <taxon>Umbilicariales</taxon>
        <taxon>Umbilicariaceae</taxon>
        <taxon>Lasallia</taxon>
    </lineage>
</organism>
<dbReference type="SUPFAM" id="SSF56672">
    <property type="entry name" value="DNA/RNA polymerases"/>
    <property type="match status" value="1"/>
</dbReference>
<feature type="region of interest" description="Disordered" evidence="2">
    <location>
        <begin position="45"/>
        <end position="66"/>
    </location>
</feature>
<dbReference type="EMBL" id="FWEW01000423">
    <property type="protein sequence ID" value="SLM34851.1"/>
    <property type="molecule type" value="Genomic_DNA"/>
</dbReference>
<sequence length="529" mass="59109">MATSNLQTENDNTVDDAPGGDDALDRDSPGRTAANIDKEIAQNRLRGDGTSCDTTPLGDTPIPDNAGPVMNKRSIDKTLPIRNNIKEHQNWTLDARNIFLFSPDDFPREQDKVIFAMQYLAGEPKETWSRNKTRDYSTVTWERFAKFLLDIIEDLVNRQLHIAQTYTDAVQLPNQSVHAFDSYLGTLEAQLPPYSEDHMQTQFFTKLRPDIRAALTMYQDLPTTQSNFVALAARLESNLRKGNAAKPKANPSLNAHAGSKSGPSTKSAEDKDHKPAEGKAKGKQDSKKGGKQSKTPLSGDKSHITCFNCDQKGHYSPECPLPKKDSNPNKIPAWRFNIKEDLIELQSPKDFAKEIQDQPSIYAVIWIGLTNDPEQEVRIQSVDAVPTLPKEYCNYADVFLVENAGLLPAHKASDHVINLDGKDPPYRPLYNLSNTELGVLQTYLDDALAKGWIHHSVSPAGAPILFVPKKNEGLQLHVDYRGLNQVTTKNWHPLPLISKTLDRLSGAKLFTKLDLKDAYHRIQIKEGDE</sequence>
<evidence type="ECO:0000313" key="4">
    <source>
        <dbReference type="EMBL" id="SLM34851.1"/>
    </source>
</evidence>
<reference evidence="5" key="1">
    <citation type="submission" date="2017-03" db="EMBL/GenBank/DDBJ databases">
        <authorList>
            <person name="Sharma R."/>
            <person name="Thines M."/>
        </authorList>
    </citation>
    <scope>NUCLEOTIDE SEQUENCE [LARGE SCALE GENOMIC DNA]</scope>
</reference>
<dbReference type="GO" id="GO:0003676">
    <property type="term" value="F:nucleic acid binding"/>
    <property type="evidence" value="ECO:0007669"/>
    <property type="project" value="InterPro"/>
</dbReference>
<keyword evidence="1" id="KW-0479">Metal-binding</keyword>
<feature type="region of interest" description="Disordered" evidence="2">
    <location>
        <begin position="1"/>
        <end position="32"/>
    </location>
</feature>
<name>A0A1W5CVJ3_9LECA</name>
<dbReference type="CDD" id="cd01647">
    <property type="entry name" value="RT_LTR"/>
    <property type="match status" value="1"/>
</dbReference>
<evidence type="ECO:0000259" key="3">
    <source>
        <dbReference type="PROSITE" id="PS50158"/>
    </source>
</evidence>
<dbReference type="InterPro" id="IPR001878">
    <property type="entry name" value="Znf_CCHC"/>
</dbReference>
<dbReference type="AlphaFoldDB" id="A0A1W5CVJ3"/>
<feature type="compositionally biased region" description="Acidic residues" evidence="2">
    <location>
        <begin position="12"/>
        <end position="22"/>
    </location>
</feature>
<keyword evidence="5" id="KW-1185">Reference proteome</keyword>
<dbReference type="Pfam" id="PF00098">
    <property type="entry name" value="zf-CCHC"/>
    <property type="match status" value="1"/>
</dbReference>
<evidence type="ECO:0000256" key="1">
    <source>
        <dbReference type="PROSITE-ProRule" id="PRU00047"/>
    </source>
</evidence>
<proteinExistence type="predicted"/>
<feature type="domain" description="CCHC-type" evidence="3">
    <location>
        <begin position="306"/>
        <end position="320"/>
    </location>
</feature>
<dbReference type="GO" id="GO:0008270">
    <property type="term" value="F:zinc ion binding"/>
    <property type="evidence" value="ECO:0007669"/>
    <property type="project" value="UniProtKB-KW"/>
</dbReference>
<dbReference type="InterPro" id="IPR043128">
    <property type="entry name" value="Rev_trsase/Diguanyl_cyclase"/>
</dbReference>
<dbReference type="PROSITE" id="PS50158">
    <property type="entry name" value="ZF_CCHC"/>
    <property type="match status" value="1"/>
</dbReference>
<dbReference type="Gene3D" id="3.30.70.270">
    <property type="match status" value="1"/>
</dbReference>
<evidence type="ECO:0000313" key="5">
    <source>
        <dbReference type="Proteomes" id="UP000192927"/>
    </source>
</evidence>
<dbReference type="SMART" id="SM00343">
    <property type="entry name" value="ZnF_C2HC"/>
    <property type="match status" value="1"/>
</dbReference>
<protein>
    <submittedName>
        <fullName evidence="4">Gag polymerase env</fullName>
    </submittedName>
</protein>